<comment type="caution">
    <text evidence="2">The sequence shown here is derived from an EMBL/GenBank/DDBJ whole genome shotgun (WGS) entry which is preliminary data.</text>
</comment>
<reference evidence="2" key="1">
    <citation type="submission" date="2020-12" db="EMBL/GenBank/DDBJ databases">
        <title>Antrihabitans popcorni sp. nov. and Antrihabitans auranticaus sp. nov., isolated from a larva cave.</title>
        <authorList>
            <person name="Lee S.D."/>
            <person name="Kim I.S."/>
        </authorList>
    </citation>
    <scope>NUCLEOTIDE SEQUENCE</scope>
    <source>
        <strain evidence="2">YC3-6</strain>
    </source>
</reference>
<dbReference type="RefSeq" id="WP_199708654.1">
    <property type="nucleotide sequence ID" value="NZ_JAEMNV010000019.1"/>
</dbReference>
<evidence type="ECO:0000313" key="2">
    <source>
        <dbReference type="EMBL" id="MBJ8342960.1"/>
    </source>
</evidence>
<organism evidence="2 3">
    <name type="scientific">Antrihabitans stalagmiti</name>
    <dbReference type="NCBI Taxonomy" id="2799499"/>
    <lineage>
        <taxon>Bacteria</taxon>
        <taxon>Bacillati</taxon>
        <taxon>Actinomycetota</taxon>
        <taxon>Actinomycetes</taxon>
        <taxon>Mycobacteriales</taxon>
        <taxon>Nocardiaceae</taxon>
        <taxon>Antrihabitans</taxon>
    </lineage>
</organism>
<sequence>MTTDIDPESLGWLTDPPPPGSPADVPYTDTRVPASVRISGLASTGQGLPIPPPMLVTGSSGGSGSTMVTLGLASAMAIDNLGYVHPAAIDATPAGGDLSLRGCDLQNARTTATMQTWLADTTIPASLPSVVDAACSRSSAGLRIMSRSDAALPRRETLVSVHGNVIDAGFVPIYDAGAPVRARSIRPLLCDPRVPIAITVAARPDAINRLNPVMAWLDAEFGEYMASDVTIVVTRQTNDPAMFACTEWVRVWGRGHVRSVVEIPYDEHLGEGRQISWHHLAPATQAAFRLLLEEMR</sequence>
<evidence type="ECO:0000256" key="1">
    <source>
        <dbReference type="SAM" id="MobiDB-lite"/>
    </source>
</evidence>
<keyword evidence="3" id="KW-1185">Reference proteome</keyword>
<feature type="region of interest" description="Disordered" evidence="1">
    <location>
        <begin position="1"/>
        <end position="29"/>
    </location>
</feature>
<name>A0A934U6V3_9NOCA</name>
<gene>
    <name evidence="2" type="ORF">JGU71_29145</name>
</gene>
<dbReference type="AlphaFoldDB" id="A0A934U6V3"/>
<evidence type="ECO:0000313" key="3">
    <source>
        <dbReference type="Proteomes" id="UP000655868"/>
    </source>
</evidence>
<proteinExistence type="predicted"/>
<dbReference type="Proteomes" id="UP000655868">
    <property type="component" value="Unassembled WGS sequence"/>
</dbReference>
<protein>
    <submittedName>
        <fullName evidence="2">Uncharacterized protein</fullName>
    </submittedName>
</protein>
<dbReference type="EMBL" id="JAEMNV010000019">
    <property type="protein sequence ID" value="MBJ8342960.1"/>
    <property type="molecule type" value="Genomic_DNA"/>
</dbReference>
<accession>A0A934U6V3</accession>